<dbReference type="EMBL" id="CAKASE010000079">
    <property type="protein sequence ID" value="CAG9579927.1"/>
    <property type="molecule type" value="Genomic_DNA"/>
</dbReference>
<dbReference type="Proteomes" id="UP000789524">
    <property type="component" value="Unassembled WGS sequence"/>
</dbReference>
<name>A0A8J2W5I6_9NEOP</name>
<evidence type="ECO:0000313" key="2">
    <source>
        <dbReference type="Proteomes" id="UP000789524"/>
    </source>
</evidence>
<accession>A0A8J2W5I6</accession>
<sequence>MRKHFHVARLNIHTEACKPRPWHFYFRPLHDPDTERSISCTAIGVAAFADTASDAYTQIIIRCRGALDCDLWTLCDKRVQYTDSAIILTLLFKK</sequence>
<gene>
    <name evidence="1" type="ORF">DCHRY22_LOCUS13451</name>
</gene>
<organism evidence="1 2">
    <name type="scientific">Danaus chrysippus</name>
    <name type="common">African queen</name>
    <dbReference type="NCBI Taxonomy" id="151541"/>
    <lineage>
        <taxon>Eukaryota</taxon>
        <taxon>Metazoa</taxon>
        <taxon>Ecdysozoa</taxon>
        <taxon>Arthropoda</taxon>
        <taxon>Hexapoda</taxon>
        <taxon>Insecta</taxon>
        <taxon>Pterygota</taxon>
        <taxon>Neoptera</taxon>
        <taxon>Endopterygota</taxon>
        <taxon>Lepidoptera</taxon>
        <taxon>Glossata</taxon>
        <taxon>Ditrysia</taxon>
        <taxon>Papilionoidea</taxon>
        <taxon>Nymphalidae</taxon>
        <taxon>Danainae</taxon>
        <taxon>Danaini</taxon>
        <taxon>Danaina</taxon>
        <taxon>Danaus</taxon>
        <taxon>Anosia</taxon>
    </lineage>
</organism>
<proteinExistence type="predicted"/>
<reference evidence="1" key="1">
    <citation type="submission" date="2021-09" db="EMBL/GenBank/DDBJ databases">
        <authorList>
            <person name="Martin H S."/>
        </authorList>
    </citation>
    <scope>NUCLEOTIDE SEQUENCE</scope>
</reference>
<comment type="caution">
    <text evidence="1">The sequence shown here is derived from an EMBL/GenBank/DDBJ whole genome shotgun (WGS) entry which is preliminary data.</text>
</comment>
<dbReference type="AlphaFoldDB" id="A0A8J2W5I6"/>
<keyword evidence="2" id="KW-1185">Reference proteome</keyword>
<dbReference type="OrthoDB" id="7434743at2759"/>
<evidence type="ECO:0000313" key="1">
    <source>
        <dbReference type="EMBL" id="CAG9579927.1"/>
    </source>
</evidence>
<protein>
    <submittedName>
        <fullName evidence="1">(African queen) hypothetical protein</fullName>
    </submittedName>
</protein>